<dbReference type="SMART" id="SM00212">
    <property type="entry name" value="UBCc"/>
    <property type="match status" value="1"/>
</dbReference>
<evidence type="ECO:0000313" key="3">
    <source>
        <dbReference type="EMBL" id="CAD8261810.1"/>
    </source>
</evidence>
<dbReference type="InterPro" id="IPR050113">
    <property type="entry name" value="Ub_conjugating_enzyme"/>
</dbReference>
<evidence type="ECO:0000259" key="2">
    <source>
        <dbReference type="PROSITE" id="PS50127"/>
    </source>
</evidence>
<dbReference type="SUPFAM" id="SSF54495">
    <property type="entry name" value="UBC-like"/>
    <property type="match status" value="1"/>
</dbReference>
<organism evidence="3">
    <name type="scientific">Pinguiococcus pyrenoidosus</name>
    <dbReference type="NCBI Taxonomy" id="172671"/>
    <lineage>
        <taxon>Eukaryota</taxon>
        <taxon>Sar</taxon>
        <taxon>Stramenopiles</taxon>
        <taxon>Ochrophyta</taxon>
        <taxon>Pinguiophyceae</taxon>
        <taxon>Pinguiochrysidales</taxon>
        <taxon>Pinguiochrysidaceae</taxon>
        <taxon>Pinguiococcus</taxon>
    </lineage>
</organism>
<dbReference type="Pfam" id="PF00179">
    <property type="entry name" value="UQ_con"/>
    <property type="match status" value="1"/>
</dbReference>
<dbReference type="EMBL" id="HBEA01014785">
    <property type="protein sequence ID" value="CAD8261810.1"/>
    <property type="molecule type" value="Transcribed_RNA"/>
</dbReference>
<dbReference type="PROSITE" id="PS50127">
    <property type="entry name" value="UBC_2"/>
    <property type="match status" value="1"/>
</dbReference>
<dbReference type="Gene3D" id="3.10.110.10">
    <property type="entry name" value="Ubiquitin Conjugating Enzyme"/>
    <property type="match status" value="1"/>
</dbReference>
<protein>
    <recommendedName>
        <fullName evidence="2">UBC core domain-containing protein</fullName>
    </recommendedName>
</protein>
<dbReference type="InterPro" id="IPR016135">
    <property type="entry name" value="UBQ-conjugating_enzyme/RWD"/>
</dbReference>
<gene>
    <name evidence="3" type="ORF">PPYR1160_LOCUS11312</name>
</gene>
<feature type="domain" description="UBC core" evidence="2">
    <location>
        <begin position="5"/>
        <end position="156"/>
    </location>
</feature>
<reference evidence="3" key="1">
    <citation type="submission" date="2021-01" db="EMBL/GenBank/DDBJ databases">
        <authorList>
            <person name="Corre E."/>
            <person name="Pelletier E."/>
            <person name="Niang G."/>
            <person name="Scheremetjew M."/>
            <person name="Finn R."/>
            <person name="Kale V."/>
            <person name="Holt S."/>
            <person name="Cochrane G."/>
            <person name="Meng A."/>
            <person name="Brown T."/>
            <person name="Cohen L."/>
        </authorList>
    </citation>
    <scope>NUCLEOTIDE SEQUENCE</scope>
    <source>
        <strain evidence="3">CCMP2078</strain>
    </source>
</reference>
<dbReference type="AlphaFoldDB" id="A0A7R9YDT8"/>
<dbReference type="InterPro" id="IPR000608">
    <property type="entry name" value="UBC"/>
</dbReference>
<dbReference type="PANTHER" id="PTHR24067">
    <property type="entry name" value="UBIQUITIN-CONJUGATING ENZYME E2"/>
    <property type="match status" value="1"/>
</dbReference>
<accession>A0A7R9YDT8</accession>
<dbReference type="CDD" id="cd23794">
    <property type="entry name" value="UBCc_UBE2F_UBE2M"/>
    <property type="match status" value="1"/>
</dbReference>
<feature type="region of interest" description="Disordered" evidence="1">
    <location>
        <begin position="167"/>
        <end position="192"/>
    </location>
</feature>
<sequence length="244" mass="27478">MSIFRLTSRLQRDLKELAEQRFSCPQARSTIDGIEHGDPIHLQITIEMQTGVYAGGRFSFKIDVPHSYPFSPPQVHCTSRVWHPNICLRTGRVSLSILDEDWKPVISLNTVVFGLQLLFLEPNADLSVNNEATAALLKGPEVLARQVRQTFRGGLFGGFAFSAQKMGLRRPSPERRKRSGTMKRKSFGVDRESDDEEAISSLQYMTIEEHSEQSTHTRKRPKLIIAGLVPSDPDGMLLSESVMR</sequence>
<name>A0A7R9YDT8_9STRA</name>
<proteinExistence type="predicted"/>
<evidence type="ECO:0000256" key="1">
    <source>
        <dbReference type="SAM" id="MobiDB-lite"/>
    </source>
</evidence>
<feature type="compositionally biased region" description="Basic residues" evidence="1">
    <location>
        <begin position="175"/>
        <end position="186"/>
    </location>
</feature>